<gene>
    <name evidence="1" type="ORF">TNCV_1081011</name>
</gene>
<dbReference type="Proteomes" id="UP000887159">
    <property type="component" value="Unassembled WGS sequence"/>
</dbReference>
<organism evidence="1 2">
    <name type="scientific">Trichonephila clavipes</name>
    <name type="common">Golden silk orbweaver</name>
    <name type="synonym">Nephila clavipes</name>
    <dbReference type="NCBI Taxonomy" id="2585209"/>
    <lineage>
        <taxon>Eukaryota</taxon>
        <taxon>Metazoa</taxon>
        <taxon>Ecdysozoa</taxon>
        <taxon>Arthropoda</taxon>
        <taxon>Chelicerata</taxon>
        <taxon>Arachnida</taxon>
        <taxon>Araneae</taxon>
        <taxon>Araneomorphae</taxon>
        <taxon>Entelegynae</taxon>
        <taxon>Araneoidea</taxon>
        <taxon>Nephilidae</taxon>
        <taxon>Trichonephila</taxon>
    </lineage>
</organism>
<protein>
    <submittedName>
        <fullName evidence="1">Uncharacterized protein</fullName>
    </submittedName>
</protein>
<evidence type="ECO:0000313" key="1">
    <source>
        <dbReference type="EMBL" id="GFX99457.1"/>
    </source>
</evidence>
<dbReference type="EMBL" id="BMAU01021211">
    <property type="protein sequence ID" value="GFX99457.1"/>
    <property type="molecule type" value="Genomic_DNA"/>
</dbReference>
<sequence length="83" mass="9781">MCREHKEIAEKLLRSFYVDNCVTSLDTERETHHFIEVSTQLMVNVKFELRGWEFTDFNGSTPQPEISKVLGMLWNRKNDTLSC</sequence>
<keyword evidence="2" id="KW-1185">Reference proteome</keyword>
<dbReference type="AlphaFoldDB" id="A0A8X6RUR1"/>
<reference evidence="1" key="1">
    <citation type="submission" date="2020-08" db="EMBL/GenBank/DDBJ databases">
        <title>Multicomponent nature underlies the extraordinary mechanical properties of spider dragline silk.</title>
        <authorList>
            <person name="Kono N."/>
            <person name="Nakamura H."/>
            <person name="Mori M."/>
            <person name="Yoshida Y."/>
            <person name="Ohtoshi R."/>
            <person name="Malay A.D."/>
            <person name="Moran D.A.P."/>
            <person name="Tomita M."/>
            <person name="Numata K."/>
            <person name="Arakawa K."/>
        </authorList>
    </citation>
    <scope>NUCLEOTIDE SEQUENCE</scope>
</reference>
<proteinExistence type="predicted"/>
<accession>A0A8X6RUR1</accession>
<name>A0A8X6RUR1_TRICX</name>
<comment type="caution">
    <text evidence="1">The sequence shown here is derived from an EMBL/GenBank/DDBJ whole genome shotgun (WGS) entry which is preliminary data.</text>
</comment>
<evidence type="ECO:0000313" key="2">
    <source>
        <dbReference type="Proteomes" id="UP000887159"/>
    </source>
</evidence>